<dbReference type="Gene3D" id="1.20.120.1630">
    <property type="match status" value="1"/>
</dbReference>
<evidence type="ECO:0000256" key="5">
    <source>
        <dbReference type="ARBA" id="ARBA00022692"/>
    </source>
</evidence>
<accession>A0AA39YAU4</accession>
<evidence type="ECO:0000256" key="8">
    <source>
        <dbReference type="ARBA" id="ARBA00023098"/>
    </source>
</evidence>
<protein>
    <recommendedName>
        <fullName evidence="15">Protein-S-isoprenylcysteine O-methyltransferase</fullName>
    </recommendedName>
</protein>
<name>A0AA39YAU4_9PEZI</name>
<evidence type="ECO:0000256" key="3">
    <source>
        <dbReference type="ARBA" id="ARBA00022603"/>
    </source>
</evidence>
<feature type="transmembrane region" description="Helical" evidence="12">
    <location>
        <begin position="44"/>
        <end position="66"/>
    </location>
</feature>
<comment type="subcellular location">
    <subcellularLocation>
        <location evidence="1">Endomembrane system</location>
        <topology evidence="1">Multi-pass membrane protein</topology>
    </subcellularLocation>
</comment>
<feature type="transmembrane region" description="Helical" evidence="12">
    <location>
        <begin position="139"/>
        <end position="165"/>
    </location>
</feature>
<dbReference type="EMBL" id="JAULSV010000003">
    <property type="protein sequence ID" value="KAK0648550.1"/>
    <property type="molecule type" value="Genomic_DNA"/>
</dbReference>
<dbReference type="GO" id="GO:0032259">
    <property type="term" value="P:methylation"/>
    <property type="evidence" value="ECO:0007669"/>
    <property type="project" value="UniProtKB-KW"/>
</dbReference>
<keyword evidence="2" id="KW-0444">Lipid biosynthesis</keyword>
<sequence>MASIAPSQALTYLSALISLYSTISIFLTIRYFSKPSGPTPGPNLLHLASFSTLTILGNATFMHGIYHRAFYSAPPTPSRLAFILALQAASHALWTWTIRTVSPNQFTRAMSRDTPKELVTTGPYAYTRNPFYTAYLMTYAATALLSGRVVDYVLLSAFYVCYYLVSLGEERKFMESRLRGEYERFKGSRVRFFVGDF</sequence>
<dbReference type="Pfam" id="PF04191">
    <property type="entry name" value="PEMT"/>
    <property type="match status" value="1"/>
</dbReference>
<keyword evidence="3" id="KW-0489">Methyltransferase</keyword>
<keyword evidence="9 12" id="KW-0472">Membrane</keyword>
<evidence type="ECO:0000256" key="6">
    <source>
        <dbReference type="ARBA" id="ARBA00022824"/>
    </source>
</evidence>
<evidence type="ECO:0000256" key="1">
    <source>
        <dbReference type="ARBA" id="ARBA00004127"/>
    </source>
</evidence>
<gene>
    <name evidence="13" type="ORF">B0T16DRAFT_456018</name>
</gene>
<evidence type="ECO:0000256" key="7">
    <source>
        <dbReference type="ARBA" id="ARBA00022989"/>
    </source>
</evidence>
<keyword evidence="6" id="KW-0256">Endoplasmic reticulum</keyword>
<feature type="transmembrane region" description="Helical" evidence="12">
    <location>
        <begin position="78"/>
        <end position="96"/>
    </location>
</feature>
<evidence type="ECO:0000256" key="4">
    <source>
        <dbReference type="ARBA" id="ARBA00022691"/>
    </source>
</evidence>
<reference evidence="13" key="1">
    <citation type="submission" date="2023-06" db="EMBL/GenBank/DDBJ databases">
        <title>Genome-scale phylogeny and comparative genomics of the fungal order Sordariales.</title>
        <authorList>
            <consortium name="Lawrence Berkeley National Laboratory"/>
            <person name="Hensen N."/>
            <person name="Bonometti L."/>
            <person name="Westerberg I."/>
            <person name="Brannstrom I.O."/>
            <person name="Guillou S."/>
            <person name="Cros-Aarteil S."/>
            <person name="Calhoun S."/>
            <person name="Haridas S."/>
            <person name="Kuo A."/>
            <person name="Mondo S."/>
            <person name="Pangilinan J."/>
            <person name="Riley R."/>
            <person name="Labutti K."/>
            <person name="Andreopoulos B."/>
            <person name="Lipzen A."/>
            <person name="Chen C."/>
            <person name="Yanf M."/>
            <person name="Daum C."/>
            <person name="Ng V."/>
            <person name="Clum A."/>
            <person name="Steindorff A."/>
            <person name="Ohm R."/>
            <person name="Martin F."/>
            <person name="Silar P."/>
            <person name="Natvig D."/>
            <person name="Lalanne C."/>
            <person name="Gautier V."/>
            <person name="Ament-Velasquez S.L."/>
            <person name="Kruys A."/>
            <person name="Hutchinson M.I."/>
            <person name="Powell A.J."/>
            <person name="Barry K."/>
            <person name="Miller A.N."/>
            <person name="Grigoriev I.V."/>
            <person name="Debuchy R."/>
            <person name="Gladieux P."/>
            <person name="Thoren M.H."/>
            <person name="Johannesson H."/>
        </authorList>
    </citation>
    <scope>NUCLEOTIDE SEQUENCE</scope>
    <source>
        <strain evidence="13">SMH2532-1</strain>
    </source>
</reference>
<dbReference type="GO" id="GO:0008654">
    <property type="term" value="P:phospholipid biosynthetic process"/>
    <property type="evidence" value="ECO:0007669"/>
    <property type="project" value="UniProtKB-KW"/>
</dbReference>
<evidence type="ECO:0000313" key="14">
    <source>
        <dbReference type="Proteomes" id="UP001174936"/>
    </source>
</evidence>
<keyword evidence="14" id="KW-1185">Reference proteome</keyword>
<evidence type="ECO:0000256" key="10">
    <source>
        <dbReference type="ARBA" id="ARBA00023209"/>
    </source>
</evidence>
<evidence type="ECO:0000256" key="9">
    <source>
        <dbReference type="ARBA" id="ARBA00023136"/>
    </source>
</evidence>
<feature type="transmembrane region" description="Helical" evidence="12">
    <location>
        <begin position="12"/>
        <end position="32"/>
    </location>
</feature>
<evidence type="ECO:0000256" key="2">
    <source>
        <dbReference type="ARBA" id="ARBA00022516"/>
    </source>
</evidence>
<evidence type="ECO:0000256" key="11">
    <source>
        <dbReference type="ARBA" id="ARBA00023264"/>
    </source>
</evidence>
<keyword evidence="7 12" id="KW-1133">Transmembrane helix</keyword>
<dbReference type="Proteomes" id="UP001174936">
    <property type="component" value="Unassembled WGS sequence"/>
</dbReference>
<proteinExistence type="predicted"/>
<keyword evidence="10" id="KW-0594">Phospholipid biosynthesis</keyword>
<evidence type="ECO:0000313" key="13">
    <source>
        <dbReference type="EMBL" id="KAK0648550.1"/>
    </source>
</evidence>
<organism evidence="13 14">
    <name type="scientific">Cercophora newfieldiana</name>
    <dbReference type="NCBI Taxonomy" id="92897"/>
    <lineage>
        <taxon>Eukaryota</taxon>
        <taxon>Fungi</taxon>
        <taxon>Dikarya</taxon>
        <taxon>Ascomycota</taxon>
        <taxon>Pezizomycotina</taxon>
        <taxon>Sordariomycetes</taxon>
        <taxon>Sordariomycetidae</taxon>
        <taxon>Sordariales</taxon>
        <taxon>Lasiosphaeriaceae</taxon>
        <taxon>Cercophora</taxon>
    </lineage>
</organism>
<evidence type="ECO:0008006" key="15">
    <source>
        <dbReference type="Google" id="ProtNLM"/>
    </source>
</evidence>
<dbReference type="AlphaFoldDB" id="A0AA39YAU4"/>
<dbReference type="GO" id="GO:0012505">
    <property type="term" value="C:endomembrane system"/>
    <property type="evidence" value="ECO:0007669"/>
    <property type="project" value="UniProtKB-SubCell"/>
</dbReference>
<comment type="caution">
    <text evidence="13">The sequence shown here is derived from an EMBL/GenBank/DDBJ whole genome shotgun (WGS) entry which is preliminary data.</text>
</comment>
<keyword evidence="3" id="KW-0808">Transferase</keyword>
<keyword evidence="5 12" id="KW-0812">Transmembrane</keyword>
<dbReference type="InterPro" id="IPR007318">
    <property type="entry name" value="Phopholipid_MeTrfase"/>
</dbReference>
<evidence type="ECO:0000256" key="12">
    <source>
        <dbReference type="SAM" id="Phobius"/>
    </source>
</evidence>
<keyword evidence="4" id="KW-0949">S-adenosyl-L-methionine</keyword>
<keyword evidence="11" id="KW-1208">Phospholipid metabolism</keyword>
<keyword evidence="8" id="KW-0443">Lipid metabolism</keyword>
<dbReference type="GO" id="GO:0008168">
    <property type="term" value="F:methyltransferase activity"/>
    <property type="evidence" value="ECO:0007669"/>
    <property type="project" value="UniProtKB-KW"/>
</dbReference>